<protein>
    <recommendedName>
        <fullName evidence="3">DH domain-containing protein</fullName>
    </recommendedName>
</protein>
<dbReference type="OrthoDB" id="5400409at2759"/>
<evidence type="ECO:0008006" key="3">
    <source>
        <dbReference type="Google" id="ProtNLM"/>
    </source>
</evidence>
<keyword evidence="2" id="KW-1185">Reference proteome</keyword>
<comment type="caution">
    <text evidence="1">The sequence shown here is derived from an EMBL/GenBank/DDBJ whole genome shotgun (WGS) entry which is preliminary data.</text>
</comment>
<sequence length="731" mass="82974">MVPVNVEDLVWGVAVAQRLYSIGFRNVNNANQKYRDFGEDIRLLAINLDLISNIVRRAQDQAAVLKGHNPIYQPAPAEHQILGNFRETLSDCESLLGDQRYFAKRDGFVSNVSFYYRIDPEVQKLRGRIAVHNIKVNRSPSEEIKGEKEKINLLASYQFLSRSLTRRQIRGEEECDDLPNMPPEPMAIPRELEDAFSSIAQELFQNLLAIPLDRGVDAAVFCFTRITKLSDQLDQSEFNKYLTTIINTLEATWILRTIKSGQHYQNALQYYSPNPVEQQLGRWGMTIERFCNRFEENLHEAFRNLLGRYLLLPPTPNLLEIFEKERRMLQSAPVTMLEQETEPRELGTRIISAFVSSQLYFSEITDYPSHLRSSDLNYTQTLEVYRQTEKRFSLVLVKASISEGRDKETTDGYDLEDVRITPSYAMRTWASLPAEPQTIRFRTDSRSPLYRSLTFYQLKDMFDFQQAITGYKVVHDDARVLTTSQESKLLGGRRRQDLCRLQIWTASPSKSDAPTAGRTVYAASSSSASIRSSQTSLLNLSPTQPRKSSVFSLSSVSGRTKTYATSISSSSSSSVTTDLQAPANFVVPASGAAVYVPPVTPCIVLFAHRVPERGEEVSRSFLIIDVNPEVAVEEELSEHTNVQSYRCVLESKGSYLPARRSQETSNPDRWDLAVAGPHKRQAGTKVVKQLKHVIIQFDSQTNLLQFTTKFNQVRDLARLRLARFLQATGQA</sequence>
<dbReference type="EMBL" id="NPHW01003901">
    <property type="protein sequence ID" value="OXV08773.1"/>
    <property type="molecule type" value="Genomic_DNA"/>
</dbReference>
<evidence type="ECO:0000313" key="2">
    <source>
        <dbReference type="Proteomes" id="UP000243515"/>
    </source>
</evidence>
<reference evidence="1 2" key="1">
    <citation type="journal article" date="2015" name="Environ. Microbiol.">
        <title>Metagenome sequence of Elaphomyces granulatus from sporocarp tissue reveals Ascomycota ectomycorrhizal fingerprints of genome expansion and a Proteobacteria-rich microbiome.</title>
        <authorList>
            <person name="Quandt C.A."/>
            <person name="Kohler A."/>
            <person name="Hesse C.N."/>
            <person name="Sharpton T.J."/>
            <person name="Martin F."/>
            <person name="Spatafora J.W."/>
        </authorList>
    </citation>
    <scope>NUCLEOTIDE SEQUENCE [LARGE SCALE GENOMIC DNA]</scope>
    <source>
        <strain evidence="1 2">OSC145934</strain>
    </source>
</reference>
<accession>A0A232LXA0</accession>
<organism evidence="1 2">
    <name type="scientific">Elaphomyces granulatus</name>
    <dbReference type="NCBI Taxonomy" id="519963"/>
    <lineage>
        <taxon>Eukaryota</taxon>
        <taxon>Fungi</taxon>
        <taxon>Dikarya</taxon>
        <taxon>Ascomycota</taxon>
        <taxon>Pezizomycotina</taxon>
        <taxon>Eurotiomycetes</taxon>
        <taxon>Eurotiomycetidae</taxon>
        <taxon>Eurotiales</taxon>
        <taxon>Elaphomycetaceae</taxon>
        <taxon>Elaphomyces</taxon>
    </lineage>
</organism>
<proteinExistence type="predicted"/>
<evidence type="ECO:0000313" key="1">
    <source>
        <dbReference type="EMBL" id="OXV08773.1"/>
    </source>
</evidence>
<gene>
    <name evidence="1" type="ORF">Egran_03464</name>
</gene>
<dbReference type="Proteomes" id="UP000243515">
    <property type="component" value="Unassembled WGS sequence"/>
</dbReference>
<dbReference type="AlphaFoldDB" id="A0A232LXA0"/>
<name>A0A232LXA0_9EURO</name>